<organism evidence="3 4">
    <name type="scientific">Leifsonia soli</name>
    <dbReference type="NCBI Taxonomy" id="582665"/>
    <lineage>
        <taxon>Bacteria</taxon>
        <taxon>Bacillati</taxon>
        <taxon>Actinomycetota</taxon>
        <taxon>Actinomycetes</taxon>
        <taxon>Micrococcales</taxon>
        <taxon>Microbacteriaceae</taxon>
        <taxon>Leifsonia</taxon>
    </lineage>
</organism>
<dbReference type="InterPro" id="IPR016181">
    <property type="entry name" value="Acyl_CoA_acyltransferase"/>
</dbReference>
<evidence type="ECO:0000259" key="1">
    <source>
        <dbReference type="PROSITE" id="PS51186"/>
    </source>
</evidence>
<feature type="domain" description="N-acetyltransferase" evidence="1">
    <location>
        <begin position="18"/>
        <end position="150"/>
    </location>
</feature>
<dbReference type="EMBL" id="JACCBJ010000001">
    <property type="protein sequence ID" value="NYD76098.1"/>
    <property type="molecule type" value="Genomic_DNA"/>
</dbReference>
<keyword evidence="4" id="KW-1185">Reference proteome</keyword>
<evidence type="ECO:0000313" key="3">
    <source>
        <dbReference type="EMBL" id="NYD76098.1"/>
    </source>
</evidence>
<keyword evidence="3" id="KW-0808">Transferase</keyword>
<dbReference type="InterPro" id="IPR000182">
    <property type="entry name" value="GNAT_dom"/>
</dbReference>
<dbReference type="RefSeq" id="WP_179457847.1">
    <property type="nucleotide sequence ID" value="NZ_BAAAPX010000001.1"/>
</dbReference>
<dbReference type="Proteomes" id="UP000589620">
    <property type="component" value="Unassembled WGS sequence"/>
</dbReference>
<evidence type="ECO:0000259" key="2">
    <source>
        <dbReference type="PROSITE" id="PS51729"/>
    </source>
</evidence>
<name>A0A852T386_9MICO</name>
<gene>
    <name evidence="3" type="ORF">BJ963_003617</name>
</gene>
<dbReference type="SUPFAM" id="SSF55729">
    <property type="entry name" value="Acyl-CoA N-acyltransferases (Nat)"/>
    <property type="match status" value="1"/>
</dbReference>
<dbReference type="GO" id="GO:0016747">
    <property type="term" value="F:acyltransferase activity, transferring groups other than amino-acyl groups"/>
    <property type="evidence" value="ECO:0007669"/>
    <property type="project" value="InterPro"/>
</dbReference>
<sequence length="150" mass="16770">MSNSFEPARYEFEYPDTAGYPDGTGTLTQDQKTLIDEVLDDRAKPEFDFSLVDDAEHNVYLAIVGDTEVGGVTYSVDGNRVALIAASVYPEFRHQGVATEMIRRILNVLQAQNRTVTVICPIVRTFIDDHPEYESLVDPHLPGVKNTAHR</sequence>
<accession>A0A852T386</accession>
<feature type="domain" description="N-acetyltransferase" evidence="2">
    <location>
        <begin position="52"/>
        <end position="138"/>
    </location>
</feature>
<protein>
    <submittedName>
        <fullName evidence="3">Putative GNAT family acetyltransferase</fullName>
    </submittedName>
</protein>
<dbReference type="Pfam" id="PF14542">
    <property type="entry name" value="Acetyltransf_CG"/>
    <property type="match status" value="1"/>
</dbReference>
<reference evidence="3 4" key="1">
    <citation type="submission" date="2020-07" db="EMBL/GenBank/DDBJ databases">
        <title>Sequencing the genomes of 1000 actinobacteria strains.</title>
        <authorList>
            <person name="Klenk H.-P."/>
        </authorList>
    </citation>
    <scope>NUCLEOTIDE SEQUENCE [LARGE SCALE GENOMIC DNA]</scope>
    <source>
        <strain evidence="3 4">DSM 23871</strain>
    </source>
</reference>
<proteinExistence type="predicted"/>
<dbReference type="PROSITE" id="PS51729">
    <property type="entry name" value="GNAT_YJDJ"/>
    <property type="match status" value="1"/>
</dbReference>
<comment type="caution">
    <text evidence="3">The sequence shown here is derived from an EMBL/GenBank/DDBJ whole genome shotgun (WGS) entry which is preliminary data.</text>
</comment>
<evidence type="ECO:0000313" key="4">
    <source>
        <dbReference type="Proteomes" id="UP000589620"/>
    </source>
</evidence>
<dbReference type="Gene3D" id="3.40.630.30">
    <property type="match status" value="1"/>
</dbReference>
<dbReference type="AlphaFoldDB" id="A0A852T386"/>
<dbReference type="PROSITE" id="PS51186">
    <property type="entry name" value="GNAT"/>
    <property type="match status" value="1"/>
</dbReference>
<dbReference type="InterPro" id="IPR031165">
    <property type="entry name" value="GNAT_YJDJ"/>
</dbReference>
<dbReference type="CDD" id="cd04301">
    <property type="entry name" value="NAT_SF"/>
    <property type="match status" value="1"/>
</dbReference>